<dbReference type="SMART" id="SM00407">
    <property type="entry name" value="IGc1"/>
    <property type="match status" value="7"/>
</dbReference>
<feature type="domain" description="Ig-like" evidence="11">
    <location>
        <begin position="121"/>
        <end position="220"/>
    </location>
</feature>
<dbReference type="InterPro" id="IPR003006">
    <property type="entry name" value="Ig/MHC_CS"/>
</dbReference>
<dbReference type="GO" id="GO:0042113">
    <property type="term" value="P:B cell activation"/>
    <property type="evidence" value="ECO:0007669"/>
    <property type="project" value="UniProtKB-ARBA"/>
</dbReference>
<name>A0A8J6GNT5_MICOH</name>
<dbReference type="InterPro" id="IPR050380">
    <property type="entry name" value="Immune_Resp_Modulators"/>
</dbReference>
<feature type="domain" description="Ig-like" evidence="11">
    <location>
        <begin position="593"/>
        <end position="693"/>
    </location>
</feature>
<keyword evidence="6" id="KW-1015">Disulfide bond</keyword>
<dbReference type="InterPro" id="IPR013151">
    <property type="entry name" value="Immunoglobulin_dom"/>
</dbReference>
<dbReference type="FunFam" id="2.60.40.10:FF:001129">
    <property type="entry name" value="Immunoglobulin heavy constant gamma 1"/>
    <property type="match status" value="1"/>
</dbReference>
<dbReference type="PROSITE" id="PS00290">
    <property type="entry name" value="IG_MHC"/>
    <property type="match status" value="2"/>
</dbReference>
<dbReference type="FunFam" id="2.60.40.10:FF:001690">
    <property type="entry name" value="Immunoglobulin heavy constant epsilon"/>
    <property type="match status" value="1"/>
</dbReference>
<dbReference type="GO" id="GO:1903131">
    <property type="term" value="P:mononuclear cell differentiation"/>
    <property type="evidence" value="ECO:0007669"/>
    <property type="project" value="UniProtKB-ARBA"/>
</dbReference>
<evidence type="ECO:0000313" key="13">
    <source>
        <dbReference type="Proteomes" id="UP000710432"/>
    </source>
</evidence>
<reference evidence="12" key="1">
    <citation type="submission" date="2020-03" db="EMBL/GenBank/DDBJ databases">
        <title>Studies in the Genomics of Life Span.</title>
        <authorList>
            <person name="Glass D."/>
        </authorList>
    </citation>
    <scope>NUCLEOTIDE SEQUENCE</scope>
    <source>
        <strain evidence="12">LTLLF</strain>
        <tissue evidence="12">Muscle</tissue>
    </source>
</reference>
<evidence type="ECO:0000256" key="2">
    <source>
        <dbReference type="ARBA" id="ARBA00004613"/>
    </source>
</evidence>
<dbReference type="InterPro" id="IPR003597">
    <property type="entry name" value="Ig_C1-set"/>
</dbReference>
<dbReference type="InterPro" id="IPR036179">
    <property type="entry name" value="Ig-like_dom_sf"/>
</dbReference>
<feature type="domain" description="Ig-like" evidence="11">
    <location>
        <begin position="702"/>
        <end position="802"/>
    </location>
</feature>
<dbReference type="Gene3D" id="2.60.40.10">
    <property type="entry name" value="Immunoglobulins"/>
    <property type="match status" value="7"/>
</dbReference>
<evidence type="ECO:0000256" key="8">
    <source>
        <dbReference type="ARBA" id="ARBA00062129"/>
    </source>
</evidence>
<comment type="subunit">
    <text evidence="8">The basic structural unit consists of two identical heavy chains and two identical light chains; disulfide-linked. N-terminal variable regions of the heavy and light chains form the antigen binding sites, whereas the C-terminal constant regions of the heavy chains interact with immune receptors to mediate effector functions.</text>
</comment>
<keyword evidence="5" id="KW-0472">Membrane</keyword>
<evidence type="ECO:0000256" key="10">
    <source>
        <dbReference type="ARBA" id="ARBA00083846"/>
    </source>
</evidence>
<dbReference type="CDD" id="cd05768">
    <property type="entry name" value="IgC1_CH3_IgAGD_CH4_IgAEM"/>
    <property type="match status" value="2"/>
</dbReference>
<dbReference type="EMBL" id="JAATJU010021291">
    <property type="protein sequence ID" value="KAH0514093.1"/>
    <property type="molecule type" value="Genomic_DNA"/>
</dbReference>
<keyword evidence="7" id="KW-0393">Immunoglobulin domain</keyword>
<evidence type="ECO:0000256" key="6">
    <source>
        <dbReference type="ARBA" id="ARBA00023157"/>
    </source>
</evidence>
<dbReference type="PROSITE" id="PS50835">
    <property type="entry name" value="IG_LIKE"/>
    <property type="match status" value="7"/>
</dbReference>
<dbReference type="CDD" id="cd21817">
    <property type="entry name" value="IgC1_CH1_IgEG"/>
    <property type="match status" value="1"/>
</dbReference>
<dbReference type="Proteomes" id="UP000710432">
    <property type="component" value="Unassembled WGS sequence"/>
</dbReference>
<protein>
    <recommendedName>
        <fullName evidence="9">Immunoglobulin heavy constant epsilon</fullName>
    </recommendedName>
    <alternativeName>
        <fullName evidence="10">Ig epsilon chain C region</fullName>
    </alternativeName>
</protein>
<dbReference type="Pfam" id="PF00047">
    <property type="entry name" value="ig"/>
    <property type="match status" value="1"/>
</dbReference>
<feature type="domain" description="Ig-like" evidence="11">
    <location>
        <begin position="395"/>
        <end position="482"/>
    </location>
</feature>
<evidence type="ECO:0000256" key="1">
    <source>
        <dbReference type="ARBA" id="ARBA00004236"/>
    </source>
</evidence>
<evidence type="ECO:0000256" key="9">
    <source>
        <dbReference type="ARBA" id="ARBA00071204"/>
    </source>
</evidence>
<dbReference type="FunFam" id="2.60.40.10:FF:001540">
    <property type="entry name" value="Immunoglobulin heavy constant gamma 1"/>
    <property type="match status" value="1"/>
</dbReference>
<evidence type="ECO:0000259" key="11">
    <source>
        <dbReference type="PROSITE" id="PS50835"/>
    </source>
</evidence>
<dbReference type="PANTHER" id="PTHR23411">
    <property type="entry name" value="TAPASIN"/>
    <property type="match status" value="1"/>
</dbReference>
<feature type="domain" description="Ig-like" evidence="11">
    <location>
        <begin position="491"/>
        <end position="589"/>
    </location>
</feature>
<evidence type="ECO:0000256" key="7">
    <source>
        <dbReference type="ARBA" id="ARBA00023319"/>
    </source>
</evidence>
<dbReference type="InterPro" id="IPR007110">
    <property type="entry name" value="Ig-like_dom"/>
</dbReference>
<evidence type="ECO:0000256" key="4">
    <source>
        <dbReference type="ARBA" id="ARBA00022525"/>
    </source>
</evidence>
<evidence type="ECO:0000256" key="3">
    <source>
        <dbReference type="ARBA" id="ARBA00022475"/>
    </source>
</evidence>
<dbReference type="FunFam" id="2.60.40.10:FF:000998">
    <property type="entry name" value="Immunoglobulin heavy constant epsilon"/>
    <property type="match status" value="1"/>
</dbReference>
<keyword evidence="3" id="KW-1003">Cell membrane</keyword>
<evidence type="ECO:0000313" key="12">
    <source>
        <dbReference type="EMBL" id="KAH0514093.1"/>
    </source>
</evidence>
<sequence>MWVRRTRPSYCGAAEAVSTTAPSVYPLAPACGGPTGSTVTLGCLVKGYFPEPATVTWNSGSLTSGVRTFPSVLHSGLYSLSSSVTVPSSMWPSQTVTCNVAHPASSTKVDKKIAPDLLGGPSAFIFPPKPKDVLMMAGKPKITCVVVDVSEEEPDVQFSWFVNNKEEKTAQTQPRERQYNSTFRVVSVLPIQHNDWMNGKEFKCKVKNNALPSPIEKTISKPKGQVREPQVYTFPPPAEQMTKKEVSVTCLVTGFLPEDIHVEWQSNGKEEQNYKNTPPVLDSEGSYFMYSKLTVPKSRWDRGGSFTCFVLHEALHSHQTMKSISRSQELELDDNCAEALDGELDGLWTTITIFITLFLLSVCYSATVTLFKVGTAPPLSPVYPTLLPYFSIQNPFVYALKPCKADSAFVTRGCLVKDYFPGPVTVTWSPNSQNISTVNFPAAGSELRVTTSLVTAWNKSVKNFTCQVTHTPSRFNESKVIRVSPANVTKPILKLLHSSCDPTAFHSTVQLYCFIYGHIPGDATVTWLKDGQEMLNAFPRDVLIKKEGKLASSYSELNITQDQWMSESTFTCQVTSQDENYQASAQKCSEYAPRGVNTYLIPPSPLDLYVHKTPKLTCLVVDLESKENATVTWTQEHGKPVGSAVQSSIRHKNATISITSTIPVDANDWIEGKGYKCEVNHPHLPKPIVRSISKAPGQRSAPEVYVFPPPEKENKDKLTLTCLIQNFFPEDISVQWLNDGLQISTARYRTTAPLKSNGPRQGFFIFSRLEVSKTHWEQNKKFTCKVIHEALKERRTLEETISKIPELDLQDLCAEEAESKELEELWTSTYIFITLFLLSVSYGATVTLLKVKWVSSTPMQGTPQTLHDYANILQTRA</sequence>
<proteinExistence type="predicted"/>
<feature type="domain" description="Ig-like" evidence="11">
    <location>
        <begin position="229"/>
        <end position="325"/>
    </location>
</feature>
<organism evidence="12 13">
    <name type="scientific">Microtus ochrogaster</name>
    <name type="common">Prairie vole</name>
    <dbReference type="NCBI Taxonomy" id="79684"/>
    <lineage>
        <taxon>Eukaryota</taxon>
        <taxon>Metazoa</taxon>
        <taxon>Chordata</taxon>
        <taxon>Craniata</taxon>
        <taxon>Vertebrata</taxon>
        <taxon>Euteleostomi</taxon>
        <taxon>Mammalia</taxon>
        <taxon>Eutheria</taxon>
        <taxon>Euarchontoglires</taxon>
        <taxon>Glires</taxon>
        <taxon>Rodentia</taxon>
        <taxon>Myomorpha</taxon>
        <taxon>Muroidea</taxon>
        <taxon>Cricetidae</taxon>
        <taxon>Arvicolinae</taxon>
        <taxon>Microtus</taxon>
    </lineage>
</organism>
<feature type="domain" description="Ig-like" evidence="11">
    <location>
        <begin position="22"/>
        <end position="114"/>
    </location>
</feature>
<dbReference type="SUPFAM" id="SSF48726">
    <property type="entry name" value="Immunoglobulin"/>
    <property type="match status" value="7"/>
</dbReference>
<gene>
    <name evidence="12" type="ORF">LTLLF_137005</name>
</gene>
<dbReference type="GO" id="GO:0005576">
    <property type="term" value="C:extracellular region"/>
    <property type="evidence" value="ECO:0007669"/>
    <property type="project" value="UniProtKB-SubCell"/>
</dbReference>
<dbReference type="GO" id="GO:0034987">
    <property type="term" value="F:immunoglobulin receptor binding"/>
    <property type="evidence" value="ECO:0007669"/>
    <property type="project" value="UniProtKB-ARBA"/>
</dbReference>
<keyword evidence="4" id="KW-0964">Secreted</keyword>
<evidence type="ECO:0000256" key="5">
    <source>
        <dbReference type="ARBA" id="ARBA00023136"/>
    </source>
</evidence>
<dbReference type="Pfam" id="PF07654">
    <property type="entry name" value="C1-set"/>
    <property type="match status" value="6"/>
</dbReference>
<accession>A0A8J6GNT5</accession>
<comment type="subcellular location">
    <subcellularLocation>
        <location evidence="1">Cell membrane</location>
    </subcellularLocation>
    <subcellularLocation>
        <location evidence="2">Secreted</location>
    </subcellularLocation>
</comment>
<dbReference type="FunFam" id="2.60.40.10:FF:000463">
    <property type="entry name" value="Immunoglobulin heavy constant gamma 1"/>
    <property type="match status" value="2"/>
</dbReference>
<comment type="caution">
    <text evidence="12">The sequence shown here is derived from an EMBL/GenBank/DDBJ whole genome shotgun (WGS) entry which is preliminary data.</text>
</comment>
<dbReference type="InterPro" id="IPR013783">
    <property type="entry name" value="Ig-like_fold"/>
</dbReference>
<dbReference type="GO" id="GO:0005886">
    <property type="term" value="C:plasma membrane"/>
    <property type="evidence" value="ECO:0007669"/>
    <property type="project" value="UniProtKB-SubCell"/>
</dbReference>
<dbReference type="AlphaFoldDB" id="A0A8J6GNT5"/>